<dbReference type="InterPro" id="IPR006917">
    <property type="entry name" value="SOUL_heme-bd"/>
</dbReference>
<dbReference type="Proteomes" id="UP000327468">
    <property type="component" value="Chromosome 11"/>
</dbReference>
<organism evidence="3 4">
    <name type="scientific">Pangasianodon hypophthalmus</name>
    <name type="common">Striped catfish</name>
    <name type="synonym">Helicophagus hypophthalmus</name>
    <dbReference type="NCBI Taxonomy" id="310915"/>
    <lineage>
        <taxon>Eukaryota</taxon>
        <taxon>Metazoa</taxon>
        <taxon>Chordata</taxon>
        <taxon>Craniata</taxon>
        <taxon>Vertebrata</taxon>
        <taxon>Euteleostomi</taxon>
        <taxon>Actinopterygii</taxon>
        <taxon>Neopterygii</taxon>
        <taxon>Teleostei</taxon>
        <taxon>Ostariophysi</taxon>
        <taxon>Siluriformes</taxon>
        <taxon>Pangasiidae</taxon>
        <taxon>Pangasianodon</taxon>
    </lineage>
</organism>
<dbReference type="InterPro" id="IPR011256">
    <property type="entry name" value="Reg_factor_effector_dom_sf"/>
</dbReference>
<protein>
    <recommendedName>
        <fullName evidence="5">Heme-binding protein soul4</fullName>
    </recommendedName>
</protein>
<evidence type="ECO:0008006" key="5">
    <source>
        <dbReference type="Google" id="ProtNLM"/>
    </source>
</evidence>
<evidence type="ECO:0000256" key="2">
    <source>
        <dbReference type="SAM" id="SignalP"/>
    </source>
</evidence>
<sequence>MMYKQNQSQTKAKSVHFFFRLLLSLTLILTDSRHGGHVTAEVHSRRRWRRRAAAASLFSLPEPGHTANLEEKKMALISIEDLAELDDEQLDDDITDNSQPADEEEEERLLAHWQAVGRTHQVTVPREMTGPIMEMTRRNQEMEQVPFVTIAKHEKMGEVIYEERVYPPGKWACITVGEKLYEQSISMGFMKLMRFICKENSAGRYLGMTVPVVNGITMLEDGSGFESEVLTAFYLPEEFQANPPQSADPDITIIHRDSLRVITRVFFGTTTEETISRQISLLWELLGTSDDIHQDQYMVAVYENPGVPSRRNEIWFICRNP</sequence>
<evidence type="ECO:0000256" key="1">
    <source>
        <dbReference type="ARBA" id="ARBA00009817"/>
    </source>
</evidence>
<dbReference type="SUPFAM" id="SSF55136">
    <property type="entry name" value="Probable bacterial effector-binding domain"/>
    <property type="match status" value="1"/>
</dbReference>
<keyword evidence="4" id="KW-1185">Reference proteome</keyword>
<reference evidence="3 4" key="1">
    <citation type="submission" date="2019-06" db="EMBL/GenBank/DDBJ databases">
        <title>A chromosome-scale genome assembly of the striped catfish, Pangasianodon hypophthalmus.</title>
        <authorList>
            <person name="Wen M."/>
            <person name="Zahm M."/>
            <person name="Roques C."/>
            <person name="Cabau C."/>
            <person name="Klopp C."/>
            <person name="Donnadieu C."/>
            <person name="Jouanno E."/>
            <person name="Avarre J.-C."/>
            <person name="Campet M."/>
            <person name="Ha T.T.T."/>
            <person name="Dugue R."/>
            <person name="Lampietro C."/>
            <person name="Louis A."/>
            <person name="Herpin A."/>
            <person name="Echchiki A."/>
            <person name="Berthelot C."/>
            <person name="Parey E."/>
            <person name="Roest-Crollius H."/>
            <person name="Braasch I."/>
            <person name="Postlethwait J."/>
            <person name="Bobe J."/>
            <person name="Montfort J."/>
            <person name="Bouchez O."/>
            <person name="Begum T."/>
            <person name="Schartl M."/>
            <person name="Guiguen Y."/>
        </authorList>
    </citation>
    <scope>NUCLEOTIDE SEQUENCE [LARGE SCALE GENOMIC DNA]</scope>
    <source>
        <strain evidence="3 4">Indonesia</strain>
        <tissue evidence="3">Blood</tissue>
    </source>
</reference>
<dbReference type="EMBL" id="VFJC01000012">
    <property type="protein sequence ID" value="KAB5559216.1"/>
    <property type="molecule type" value="Genomic_DNA"/>
</dbReference>
<feature type="chain" id="PRO_5024390982" description="Heme-binding protein soul4" evidence="2">
    <location>
        <begin position="33"/>
        <end position="321"/>
    </location>
</feature>
<evidence type="ECO:0000313" key="3">
    <source>
        <dbReference type="EMBL" id="KAB5559216.1"/>
    </source>
</evidence>
<name>A0A5N5MXW3_PANHP</name>
<comment type="similarity">
    <text evidence="1">Belongs to the HEBP family.</text>
</comment>
<gene>
    <name evidence="3" type="ORF">PHYPO_G00026430</name>
</gene>
<accession>A0A5N5MXW3</accession>
<feature type="signal peptide" evidence="2">
    <location>
        <begin position="1"/>
        <end position="32"/>
    </location>
</feature>
<comment type="caution">
    <text evidence="3">The sequence shown here is derived from an EMBL/GenBank/DDBJ whole genome shotgun (WGS) entry which is preliminary data.</text>
</comment>
<dbReference type="GO" id="GO:0020037">
    <property type="term" value="F:heme binding"/>
    <property type="evidence" value="ECO:0007669"/>
    <property type="project" value="TreeGrafter"/>
</dbReference>
<dbReference type="PANTHER" id="PTHR11220:SF24">
    <property type="entry name" value="HEME-BINDING PROTEIN 1"/>
    <property type="match status" value="1"/>
</dbReference>
<dbReference type="PANTHER" id="PTHR11220">
    <property type="entry name" value="HEME-BINDING PROTEIN-RELATED"/>
    <property type="match status" value="1"/>
</dbReference>
<evidence type="ECO:0000313" key="4">
    <source>
        <dbReference type="Proteomes" id="UP000327468"/>
    </source>
</evidence>
<dbReference type="Pfam" id="PF04832">
    <property type="entry name" value="SOUL"/>
    <property type="match status" value="1"/>
</dbReference>
<dbReference type="AlphaFoldDB" id="A0A5N5MXW3"/>
<proteinExistence type="inferred from homology"/>
<keyword evidence="2" id="KW-0732">Signal</keyword>
<dbReference type="Gene3D" id="3.20.80.10">
    <property type="entry name" value="Regulatory factor, effector binding domain"/>
    <property type="match status" value="1"/>
</dbReference>